<dbReference type="InterPro" id="IPR013529">
    <property type="entry name" value="Glyco_hydro_42_N"/>
</dbReference>
<organism evidence="5 6">
    <name type="scientific">Pontiella sulfatireligans</name>
    <dbReference type="NCBI Taxonomy" id="2750658"/>
    <lineage>
        <taxon>Bacteria</taxon>
        <taxon>Pseudomonadati</taxon>
        <taxon>Kiritimatiellota</taxon>
        <taxon>Kiritimatiellia</taxon>
        <taxon>Kiritimatiellales</taxon>
        <taxon>Pontiellaceae</taxon>
        <taxon>Pontiella</taxon>
    </lineage>
</organism>
<dbReference type="GO" id="GO:0005975">
    <property type="term" value="P:carbohydrate metabolic process"/>
    <property type="evidence" value="ECO:0007669"/>
    <property type="project" value="InterPro"/>
</dbReference>
<feature type="chain" id="PRO_5025666846" description="Glycoside hydrolase family 42 N-terminal domain-containing protein" evidence="3">
    <location>
        <begin position="22"/>
        <end position="533"/>
    </location>
</feature>
<evidence type="ECO:0000256" key="1">
    <source>
        <dbReference type="ARBA" id="ARBA00022801"/>
    </source>
</evidence>
<gene>
    <name evidence="5" type="ORF">SCARR_02934</name>
</gene>
<dbReference type="AlphaFoldDB" id="A0A6C2UNF0"/>
<feature type="domain" description="Glycoside hydrolase family 42 N-terminal" evidence="4">
    <location>
        <begin position="55"/>
        <end position="125"/>
    </location>
</feature>
<dbReference type="SUPFAM" id="SSF51445">
    <property type="entry name" value="(Trans)glycosidases"/>
    <property type="match status" value="1"/>
</dbReference>
<name>A0A6C2UNF0_9BACT</name>
<evidence type="ECO:0000313" key="6">
    <source>
        <dbReference type="Proteomes" id="UP000346198"/>
    </source>
</evidence>
<feature type="signal peptide" evidence="3">
    <location>
        <begin position="1"/>
        <end position="21"/>
    </location>
</feature>
<dbReference type="EMBL" id="CAAHFH010000002">
    <property type="protein sequence ID" value="VGO20867.1"/>
    <property type="molecule type" value="Genomic_DNA"/>
</dbReference>
<sequence length="533" mass="60307">MAIMRLCVGFFLLVVAGSVSAGRVEHAGIYPNWSSSNQKEAIYALPYIGGGQVKVQWADLEPREGKYDFSAVDQQMQWFSERGLAATIQINGGKKPQWLYGRVPYYPSKLSHQIRDDQGSLMFWYPLHRDSYINLLKAFAAHLEAAPYRDHILGIRLNYNPFGTEHADPKIKADLSLSQWVMPEGVDRELVEAYSKPVVNQYLQAVLKEHIHLFGGKVRLFVRNNISKERLKPYIPQFENGTLSWYHTSSEVEPRYGSAETKYGLFYRYCRSGGTTAYAEPWASAWGHHTKITDDRWCSPPKWNYWRMLFDLHCGVSFIAVYGNDLGVAINGKYHYGDVDYSDGSTGHYQEEFDQAFKFAAKYAGYHASPETSPGAWIAFRENSTVLAKNDYSAQKRALKVFTNDYTFLMKRLPGDRSEGEGIINIGPDDRRFGAWARRLPPKESLSVEVDAAFAASLNGACINVVYLDDHAGSFTVHVAGETFRVKMSGSGEWKTETVALNSTRRSLWRRNPCISVCAGNAPVFLHMIEVTR</sequence>
<dbReference type="InterPro" id="IPR017853">
    <property type="entry name" value="GH"/>
</dbReference>
<keyword evidence="1" id="KW-0378">Hydrolase</keyword>
<keyword evidence="2" id="KW-0326">Glycosidase</keyword>
<keyword evidence="6" id="KW-1185">Reference proteome</keyword>
<evidence type="ECO:0000256" key="3">
    <source>
        <dbReference type="SAM" id="SignalP"/>
    </source>
</evidence>
<dbReference type="Pfam" id="PF02449">
    <property type="entry name" value="Glyco_hydro_42"/>
    <property type="match status" value="1"/>
</dbReference>
<evidence type="ECO:0000256" key="2">
    <source>
        <dbReference type="ARBA" id="ARBA00023295"/>
    </source>
</evidence>
<proteinExistence type="predicted"/>
<dbReference type="GO" id="GO:0009341">
    <property type="term" value="C:beta-galactosidase complex"/>
    <property type="evidence" value="ECO:0007669"/>
    <property type="project" value="InterPro"/>
</dbReference>
<protein>
    <recommendedName>
        <fullName evidence="4">Glycoside hydrolase family 42 N-terminal domain-containing protein</fullName>
    </recommendedName>
</protein>
<accession>A0A6C2UNF0</accession>
<reference evidence="5 6" key="1">
    <citation type="submission" date="2019-04" db="EMBL/GenBank/DDBJ databases">
        <authorList>
            <person name="Van Vliet M D."/>
        </authorList>
    </citation>
    <scope>NUCLEOTIDE SEQUENCE [LARGE SCALE GENOMIC DNA]</scope>
    <source>
        <strain evidence="5 6">F21</strain>
    </source>
</reference>
<dbReference type="Proteomes" id="UP000346198">
    <property type="component" value="Unassembled WGS sequence"/>
</dbReference>
<dbReference type="GO" id="GO:0004565">
    <property type="term" value="F:beta-galactosidase activity"/>
    <property type="evidence" value="ECO:0007669"/>
    <property type="project" value="InterPro"/>
</dbReference>
<keyword evidence="3" id="KW-0732">Signal</keyword>
<evidence type="ECO:0000313" key="5">
    <source>
        <dbReference type="EMBL" id="VGO20867.1"/>
    </source>
</evidence>
<evidence type="ECO:0000259" key="4">
    <source>
        <dbReference type="Pfam" id="PF02449"/>
    </source>
</evidence>
<dbReference type="Gene3D" id="3.20.20.80">
    <property type="entry name" value="Glycosidases"/>
    <property type="match status" value="1"/>
</dbReference>